<keyword evidence="2" id="KW-1185">Reference proteome</keyword>
<accession>A0A2G5EYV1</accession>
<dbReference type="EMBL" id="KZ305020">
    <property type="protein sequence ID" value="PIA60899.1"/>
    <property type="molecule type" value="Genomic_DNA"/>
</dbReference>
<organism evidence="1 2">
    <name type="scientific">Aquilegia coerulea</name>
    <name type="common">Rocky mountain columbine</name>
    <dbReference type="NCBI Taxonomy" id="218851"/>
    <lineage>
        <taxon>Eukaryota</taxon>
        <taxon>Viridiplantae</taxon>
        <taxon>Streptophyta</taxon>
        <taxon>Embryophyta</taxon>
        <taxon>Tracheophyta</taxon>
        <taxon>Spermatophyta</taxon>
        <taxon>Magnoliopsida</taxon>
        <taxon>Ranunculales</taxon>
        <taxon>Ranunculaceae</taxon>
        <taxon>Thalictroideae</taxon>
        <taxon>Aquilegia</taxon>
    </lineage>
</organism>
<evidence type="ECO:0000313" key="2">
    <source>
        <dbReference type="Proteomes" id="UP000230069"/>
    </source>
</evidence>
<proteinExistence type="predicted"/>
<dbReference type="STRING" id="218851.A0A2G5EYV1"/>
<gene>
    <name evidence="1" type="ORF">AQUCO_00300428v1</name>
</gene>
<sequence>MDEKQIIVEEGREIPEFVYRISTREEWEEELQKKGFTYGGQLDKTTSSFHLSNLNQVKATLENFFQGREDLYLLQIDTNKEAVSHLFLHCSKVLQLWTELLPTQQDSVAILYSVDSVVDWLIAWPKKTGDPLSCRVWRYLPYAACWVFDH</sequence>
<dbReference type="InterPro" id="IPR009297">
    <property type="entry name" value="DUF952"/>
</dbReference>
<protein>
    <submittedName>
        <fullName evidence="1">Uncharacterized protein</fullName>
    </submittedName>
</protein>
<dbReference type="OrthoDB" id="3335358at2759"/>
<dbReference type="PANTHER" id="PTHR34129:SF1">
    <property type="entry name" value="DUF952 DOMAIN-CONTAINING PROTEIN"/>
    <property type="match status" value="1"/>
</dbReference>
<dbReference type="Gene3D" id="3.20.170.20">
    <property type="entry name" value="Protein of unknown function DUF952"/>
    <property type="match status" value="1"/>
</dbReference>
<name>A0A2G5EYV1_AQUCA</name>
<dbReference type="InParanoid" id="A0A2G5EYV1"/>
<dbReference type="AlphaFoldDB" id="A0A2G5EYV1"/>
<dbReference type="Pfam" id="PF06108">
    <property type="entry name" value="DUF952"/>
    <property type="match status" value="1"/>
</dbReference>
<dbReference type="Proteomes" id="UP000230069">
    <property type="component" value="Unassembled WGS sequence"/>
</dbReference>
<dbReference type="SUPFAM" id="SSF56399">
    <property type="entry name" value="ADP-ribosylation"/>
    <property type="match status" value="1"/>
</dbReference>
<reference evidence="1 2" key="1">
    <citation type="submission" date="2017-09" db="EMBL/GenBank/DDBJ databases">
        <title>WGS assembly of Aquilegia coerulea Goldsmith.</title>
        <authorList>
            <person name="Hodges S."/>
            <person name="Kramer E."/>
            <person name="Nordborg M."/>
            <person name="Tomkins J."/>
            <person name="Borevitz J."/>
            <person name="Derieg N."/>
            <person name="Yan J."/>
            <person name="Mihaltcheva S."/>
            <person name="Hayes R.D."/>
            <person name="Rokhsar D."/>
        </authorList>
    </citation>
    <scope>NUCLEOTIDE SEQUENCE [LARGE SCALE GENOMIC DNA]</scope>
    <source>
        <strain evidence="2">cv. Goldsmith</strain>
    </source>
</reference>
<dbReference type="PANTHER" id="PTHR34129">
    <property type="entry name" value="BLR1139 PROTEIN"/>
    <property type="match status" value="1"/>
</dbReference>
<evidence type="ECO:0000313" key="1">
    <source>
        <dbReference type="EMBL" id="PIA60899.1"/>
    </source>
</evidence>